<proteinExistence type="inferred from homology"/>
<dbReference type="PANTHER" id="PTHR47391:SF1">
    <property type="entry name" value="BIORIENTATION OF CHROMOSOMES IN CELL DIVISION 1 LIKE 1"/>
    <property type="match status" value="1"/>
</dbReference>
<comment type="similarity">
    <text evidence="2">Belongs to the BOD1 family.</text>
</comment>
<dbReference type="Pfam" id="PF05205">
    <property type="entry name" value="COMPASS-Shg1"/>
    <property type="match status" value="1"/>
</dbReference>
<dbReference type="InterPro" id="IPR055264">
    <property type="entry name" value="BOD1/SHG1_dom"/>
</dbReference>
<accession>A0ABM0GWB2</accession>
<name>A0ABM0GWB2_SACKO</name>
<dbReference type="Proteomes" id="UP000694865">
    <property type="component" value="Unplaced"/>
</dbReference>
<evidence type="ECO:0000256" key="1">
    <source>
        <dbReference type="ARBA" id="ARBA00004286"/>
    </source>
</evidence>
<evidence type="ECO:0000259" key="4">
    <source>
        <dbReference type="Pfam" id="PF05205"/>
    </source>
</evidence>
<protein>
    <submittedName>
        <fullName evidence="6">Biorientation of chromosomes in cell division protein 1-like 1-like</fullName>
    </submittedName>
</protein>
<keyword evidence="3" id="KW-0158">Chromosome</keyword>
<gene>
    <name evidence="6" type="primary">LOC100373080</name>
</gene>
<comment type="subcellular location">
    <subcellularLocation>
        <location evidence="1">Chromosome</location>
    </subcellularLocation>
</comment>
<reference evidence="6" key="1">
    <citation type="submission" date="2025-08" db="UniProtKB">
        <authorList>
            <consortium name="RefSeq"/>
        </authorList>
    </citation>
    <scope>IDENTIFICATION</scope>
    <source>
        <tissue evidence="6">Testes</tissue>
    </source>
</reference>
<evidence type="ECO:0000256" key="3">
    <source>
        <dbReference type="ARBA" id="ARBA00022454"/>
    </source>
</evidence>
<evidence type="ECO:0000313" key="5">
    <source>
        <dbReference type="Proteomes" id="UP000694865"/>
    </source>
</evidence>
<evidence type="ECO:0000313" key="6">
    <source>
        <dbReference type="RefSeq" id="XP_002738767.1"/>
    </source>
</evidence>
<dbReference type="InterPro" id="IPR043244">
    <property type="entry name" value="BOD1L1"/>
</dbReference>
<organism evidence="5 6">
    <name type="scientific">Saccoglossus kowalevskii</name>
    <name type="common">Acorn worm</name>
    <dbReference type="NCBI Taxonomy" id="10224"/>
    <lineage>
        <taxon>Eukaryota</taxon>
        <taxon>Metazoa</taxon>
        <taxon>Hemichordata</taxon>
        <taxon>Enteropneusta</taxon>
        <taxon>Harrimaniidae</taxon>
        <taxon>Saccoglossus</taxon>
    </lineage>
</organism>
<feature type="domain" description="BOD1/SHG1" evidence="4">
    <location>
        <begin position="16"/>
        <end position="111"/>
    </location>
</feature>
<dbReference type="RefSeq" id="XP_002738767.1">
    <property type="nucleotide sequence ID" value="XM_002738721.2"/>
</dbReference>
<dbReference type="PANTHER" id="PTHR47391">
    <property type="entry name" value="BIORIENTATION OF CHROMOSOMES IN CELL DIVISION 1 LIKE 1"/>
    <property type="match status" value="1"/>
</dbReference>
<keyword evidence="5" id="KW-1185">Reference proteome</keyword>
<evidence type="ECO:0000256" key="2">
    <source>
        <dbReference type="ARBA" id="ARBA00008463"/>
    </source>
</evidence>
<sequence>MASTSSGQDSVVVDGLVNYIKSAGLFDQFRRDCLADVDTKPAYQNLRQRVEGYVSNFLSQHTWSPNLNKNQLRDSLRRQINQSEMLSTGVERIVEQVVEPQIQHVFRPQIEKAFNEYVEKKKGDAESRKDEELPNKTEEISVPMVTSEKVESTCKSELSALPTSTGSCLLVMFC</sequence>
<dbReference type="GeneID" id="100373080"/>